<dbReference type="SMART" id="SM00842">
    <property type="entry name" value="FtsA"/>
    <property type="match status" value="1"/>
</dbReference>
<dbReference type="GO" id="GO:0051301">
    <property type="term" value="P:cell division"/>
    <property type="evidence" value="ECO:0007669"/>
    <property type="project" value="InterPro"/>
</dbReference>
<organism evidence="4 5">
    <name type="scientific">Pseudoalteromonas fuliginea</name>
    <dbReference type="NCBI Taxonomy" id="1872678"/>
    <lineage>
        <taxon>Bacteria</taxon>
        <taxon>Pseudomonadati</taxon>
        <taxon>Pseudomonadota</taxon>
        <taxon>Gammaproteobacteria</taxon>
        <taxon>Alteromonadales</taxon>
        <taxon>Pseudoalteromonadaceae</taxon>
        <taxon>Pseudoalteromonas</taxon>
    </lineage>
</organism>
<dbReference type="InterPro" id="IPR005883">
    <property type="entry name" value="PilM"/>
</dbReference>
<dbReference type="Gene3D" id="3.30.420.40">
    <property type="match status" value="2"/>
</dbReference>
<dbReference type="AlphaFoldDB" id="A0A063KUQ6"/>
<dbReference type="Gene3D" id="3.30.1490.300">
    <property type="match status" value="1"/>
</dbReference>
<gene>
    <name evidence="4" type="ORF">DC53_05695</name>
    <name evidence="3" type="ORF">EU508_06735</name>
    <name evidence="2" type="ORF">EU509_07340</name>
</gene>
<dbReference type="Proteomes" id="UP000027154">
    <property type="component" value="Unassembled WGS sequence"/>
</dbReference>
<comment type="caution">
    <text evidence="4">The sequence shown here is derived from an EMBL/GenBank/DDBJ whole genome shotgun (WGS) entry which is preliminary data.</text>
</comment>
<dbReference type="PANTHER" id="PTHR32432:SF3">
    <property type="entry name" value="ETHANOLAMINE UTILIZATION PROTEIN EUTJ"/>
    <property type="match status" value="1"/>
</dbReference>
<dbReference type="Proteomes" id="UP000322915">
    <property type="component" value="Unassembled WGS sequence"/>
</dbReference>
<evidence type="ECO:0000313" key="4">
    <source>
        <dbReference type="EMBL" id="KDC52191.1"/>
    </source>
</evidence>
<dbReference type="CDD" id="cd24049">
    <property type="entry name" value="ASKHA_NBD_PilM"/>
    <property type="match status" value="1"/>
</dbReference>
<dbReference type="EMBL" id="SEUK01000045">
    <property type="protein sequence ID" value="KAA1162100.1"/>
    <property type="molecule type" value="Genomic_DNA"/>
</dbReference>
<feature type="domain" description="SHS2" evidence="1">
    <location>
        <begin position="13"/>
        <end position="180"/>
    </location>
</feature>
<dbReference type="Proteomes" id="UP000324162">
    <property type="component" value="Unassembled WGS sequence"/>
</dbReference>
<dbReference type="OrthoDB" id="9773403at2"/>
<dbReference type="EMBL" id="SEUJ01000064">
    <property type="protein sequence ID" value="KAA1158842.1"/>
    <property type="molecule type" value="Genomic_DNA"/>
</dbReference>
<dbReference type="PIRSF" id="PIRSF019169">
    <property type="entry name" value="PilM"/>
    <property type="match status" value="1"/>
</dbReference>
<evidence type="ECO:0000259" key="1">
    <source>
        <dbReference type="SMART" id="SM00842"/>
    </source>
</evidence>
<reference evidence="6 7" key="2">
    <citation type="submission" date="2019-01" db="EMBL/GenBank/DDBJ databases">
        <title>Genome sequences of marine Pseudoalteromonas species.</title>
        <authorList>
            <person name="Boraston A.B."/>
            <person name="Hehemann J.-H."/>
            <person name="Vickers C.J."/>
            <person name="Salama-Alber O."/>
            <person name="Abe K."/>
            <person name="Hettle A.J."/>
        </authorList>
    </citation>
    <scope>NUCLEOTIDE SEQUENCE [LARGE SCALE GENOMIC DNA]</scope>
    <source>
        <strain evidence="3 7">PS42</strain>
        <strain evidence="2 6">PS47</strain>
    </source>
</reference>
<dbReference type="EMBL" id="JJNZ01000017">
    <property type="protein sequence ID" value="KDC52191.1"/>
    <property type="molecule type" value="Genomic_DNA"/>
</dbReference>
<dbReference type="PANTHER" id="PTHR32432">
    <property type="entry name" value="CELL DIVISION PROTEIN FTSA-RELATED"/>
    <property type="match status" value="1"/>
</dbReference>
<dbReference type="Pfam" id="PF11104">
    <property type="entry name" value="PilM_2"/>
    <property type="match status" value="1"/>
</dbReference>
<protein>
    <submittedName>
        <fullName evidence="4">Pilus assembly protein PilM</fullName>
    </submittedName>
</protein>
<reference evidence="4 5" key="1">
    <citation type="submission" date="2014-04" db="EMBL/GenBank/DDBJ databases">
        <title>Pseudoalteromonas galatheae sp. nov., isolated from a deep-sea polychaete near Canal Concepcion, Chile.</title>
        <authorList>
            <person name="Machado H.R."/>
            <person name="Gram L."/>
            <person name="Vynne N.G."/>
        </authorList>
    </citation>
    <scope>NUCLEOTIDE SEQUENCE [LARGE SCALE GENOMIC DNA]</scope>
    <source>
        <strain evidence="4 5">KMM216</strain>
    </source>
</reference>
<evidence type="ECO:0000313" key="3">
    <source>
        <dbReference type="EMBL" id="KAA1162100.1"/>
    </source>
</evidence>
<evidence type="ECO:0000313" key="6">
    <source>
        <dbReference type="Proteomes" id="UP000322915"/>
    </source>
</evidence>
<dbReference type="InterPro" id="IPR003494">
    <property type="entry name" value="SHS2_FtsA"/>
</dbReference>
<accession>A0A063KUQ6</accession>
<proteinExistence type="predicted"/>
<dbReference type="InterPro" id="IPR050696">
    <property type="entry name" value="FtsA/MreB"/>
</dbReference>
<name>A0A063KUQ6_9GAMM</name>
<keyword evidence="6" id="KW-1185">Reference proteome</keyword>
<evidence type="ECO:0000313" key="5">
    <source>
        <dbReference type="Proteomes" id="UP000027154"/>
    </source>
</evidence>
<dbReference type="NCBIfam" id="TIGR01175">
    <property type="entry name" value="pilM"/>
    <property type="match status" value="1"/>
</dbReference>
<evidence type="ECO:0000313" key="7">
    <source>
        <dbReference type="Proteomes" id="UP000324162"/>
    </source>
</evidence>
<sequence length="359" mass="39379">MLSQLFQKPSKMMVGIDIGSHSIKAVLLSEIETGFRLEALAIEPMPKGAMSERIIQDIEAIGNVISKLKRKLPKSLKSAAVAVSGQTVITKVIFMDVSLTDAELESQIEIEADSLIPYPLDEVSLDFEKLSTNEADPSKMNVLLSAARTESVEARVGALEVANLEAKVVDVESYALSRSMDVYYKQLPSDAFNKCVAVVDIGAVLMLVSVVQAGETIYTRDQVFGGDQYTNSIVAYYNKGFDEAEIGKTSGDLPPNYTFEVLAPFQTSLLQQVRRAVQMFLTTSGKDQIDYIVLTGGTAMINGLDRLLIEELGIHSIVVEPFTNMEISPKVDRNVMQRHRTQFAIATGLALRNFSSCHI</sequence>
<dbReference type="InterPro" id="IPR043129">
    <property type="entry name" value="ATPase_NBD"/>
</dbReference>
<dbReference type="RefSeq" id="WP_007378655.1">
    <property type="nucleotide sequence ID" value="NZ_JBBMQV010000013.1"/>
</dbReference>
<evidence type="ECO:0000313" key="2">
    <source>
        <dbReference type="EMBL" id="KAA1158842.1"/>
    </source>
</evidence>
<dbReference type="SUPFAM" id="SSF53067">
    <property type="entry name" value="Actin-like ATPase domain"/>
    <property type="match status" value="2"/>
</dbReference>